<dbReference type="Proteomes" id="UP000002875">
    <property type="component" value="Chromosome"/>
</dbReference>
<evidence type="ECO:0000313" key="7">
    <source>
        <dbReference type="Proteomes" id="UP000002875"/>
    </source>
</evidence>
<dbReference type="EMBL" id="CP002961">
    <property type="protein sequence ID" value="AFK05279.1"/>
    <property type="molecule type" value="Genomic_DNA"/>
</dbReference>
<evidence type="ECO:0000256" key="3">
    <source>
        <dbReference type="ARBA" id="ARBA00022801"/>
    </source>
</evidence>
<dbReference type="PANTHER" id="PTHR31609">
    <property type="entry name" value="YDJC DEACETYLASE FAMILY MEMBER"/>
    <property type="match status" value="1"/>
</dbReference>
<evidence type="ECO:0000256" key="4">
    <source>
        <dbReference type="ARBA" id="ARBA00022842"/>
    </source>
</evidence>
<dbReference type="InterPro" id="IPR011330">
    <property type="entry name" value="Glyco_hydro/deAcase_b/a-brl"/>
</dbReference>
<evidence type="ECO:0000256" key="2">
    <source>
        <dbReference type="ARBA" id="ARBA00022723"/>
    </source>
</evidence>
<protein>
    <submittedName>
        <fullName evidence="6">YdjC family protein</fullName>
    </submittedName>
</protein>
<evidence type="ECO:0000256" key="1">
    <source>
        <dbReference type="ARBA" id="ARBA00001946"/>
    </source>
</evidence>
<evidence type="ECO:0000313" key="6">
    <source>
        <dbReference type="EMBL" id="AFK05279.1"/>
    </source>
</evidence>
<keyword evidence="5" id="KW-0119">Carbohydrate metabolism</keyword>
<dbReference type="Pfam" id="PF04794">
    <property type="entry name" value="YdjC"/>
    <property type="match status" value="1"/>
</dbReference>
<keyword evidence="4" id="KW-0460">Magnesium</keyword>
<dbReference type="CDD" id="cd10802">
    <property type="entry name" value="YdjC_TTHB029_like"/>
    <property type="match status" value="1"/>
</dbReference>
<sequence>MKNLLSLILLYWLTFITTFAQTYAEKLGFPKGSKVVIMHVDDVGMSYDSNVGAIKAVEEGIATSMSVMMPCPWVPGFVHYLKNNPKIDAGLHLTLTSEWKDYRWGPLAGKPTVPNLVDDEGAMWRSVEETARHASADEIEKEIRSQLERARAMGFEPTHLDSHMGTLFARQDYLERYFKVGIENKIPVMFPGGHDTMIMRDGAAGLTLEQAQKIGKMLWNAGLPVLDDLHNISYGWTMNKVKNPSDKELQKYKTDKYIESFKDLQPGVTMVIMHCTSPTEVFEHISDSGNTRRGDMLAMLDPKLKKYIQDNQIILTTWRELKERRDKVK</sequence>
<organism evidence="6 7">
    <name type="scientific">Emticicia oligotrophica (strain DSM 17448 / CIP 109782 / MTCC 6937 / GPTSA100-15)</name>
    <dbReference type="NCBI Taxonomy" id="929562"/>
    <lineage>
        <taxon>Bacteria</taxon>
        <taxon>Pseudomonadati</taxon>
        <taxon>Bacteroidota</taxon>
        <taxon>Cytophagia</taxon>
        <taxon>Cytophagales</taxon>
        <taxon>Leadbetterellaceae</taxon>
        <taxon>Emticicia</taxon>
    </lineage>
</organism>
<keyword evidence="2" id="KW-0479">Metal-binding</keyword>
<dbReference type="Gene3D" id="3.20.20.370">
    <property type="entry name" value="Glycoside hydrolase/deacetylase"/>
    <property type="match status" value="1"/>
</dbReference>
<reference evidence="6 7" key="1">
    <citation type="submission" date="2011-07" db="EMBL/GenBank/DDBJ databases">
        <title>The complete genome of chromosome of Emticicia oligotrophica DSM 17448.</title>
        <authorList>
            <consortium name="US DOE Joint Genome Institute (JGI-PGF)"/>
            <person name="Lucas S."/>
            <person name="Han J."/>
            <person name="Lapidus A."/>
            <person name="Bruce D."/>
            <person name="Goodwin L."/>
            <person name="Pitluck S."/>
            <person name="Peters L."/>
            <person name="Kyrpides N."/>
            <person name="Mavromatis K."/>
            <person name="Ivanova N."/>
            <person name="Ovchinnikova G."/>
            <person name="Teshima H."/>
            <person name="Detter J.C."/>
            <person name="Tapia R."/>
            <person name="Han C."/>
            <person name="Land M."/>
            <person name="Hauser L."/>
            <person name="Markowitz V."/>
            <person name="Cheng J.-F."/>
            <person name="Hugenholtz P."/>
            <person name="Woyke T."/>
            <person name="Wu D."/>
            <person name="Tindall B."/>
            <person name="Pomrenke H."/>
            <person name="Brambilla E."/>
            <person name="Klenk H.-P."/>
            <person name="Eisen J.A."/>
        </authorList>
    </citation>
    <scope>NUCLEOTIDE SEQUENCE [LARGE SCALE GENOMIC DNA]</scope>
    <source>
        <strain evidence="6 7">DSM 17448</strain>
    </source>
</reference>
<evidence type="ECO:0000256" key="5">
    <source>
        <dbReference type="ARBA" id="ARBA00023277"/>
    </source>
</evidence>
<comment type="cofactor">
    <cofactor evidence="1">
        <name>Mg(2+)</name>
        <dbReference type="ChEBI" id="CHEBI:18420"/>
    </cofactor>
</comment>
<accession>A0ABM5N6V7</accession>
<name>A0ABM5N6V7_EMTOG</name>
<gene>
    <name evidence="6" type="ordered locus">Emtol_4154</name>
</gene>
<dbReference type="InterPro" id="IPR006879">
    <property type="entry name" value="YdjC-like"/>
</dbReference>
<dbReference type="PANTHER" id="PTHR31609:SF1">
    <property type="entry name" value="CARBOHYDRATE DEACETYLASE"/>
    <property type="match status" value="1"/>
</dbReference>
<keyword evidence="7" id="KW-1185">Reference proteome</keyword>
<dbReference type="SUPFAM" id="SSF88713">
    <property type="entry name" value="Glycoside hydrolase/deacetylase"/>
    <property type="match status" value="1"/>
</dbReference>
<dbReference type="RefSeq" id="WP_015030967.1">
    <property type="nucleotide sequence ID" value="NC_018748.1"/>
</dbReference>
<proteinExistence type="predicted"/>
<keyword evidence="3" id="KW-0378">Hydrolase</keyword>